<protein>
    <recommendedName>
        <fullName evidence="1">Peptidoglycan binding-like domain-containing protein</fullName>
    </recommendedName>
</protein>
<feature type="domain" description="Peptidoglycan binding-like" evidence="1">
    <location>
        <begin position="54"/>
        <end position="92"/>
    </location>
</feature>
<dbReference type="EMBL" id="JABBVZ010000014">
    <property type="protein sequence ID" value="NMP21951.1"/>
    <property type="molecule type" value="Genomic_DNA"/>
</dbReference>
<evidence type="ECO:0000313" key="2">
    <source>
        <dbReference type="EMBL" id="NMP21951.1"/>
    </source>
</evidence>
<comment type="caution">
    <text evidence="2">The sequence shown here is derived from an EMBL/GenBank/DDBJ whole genome shotgun (WGS) entry which is preliminary data.</text>
</comment>
<feature type="domain" description="Peptidoglycan binding-like" evidence="1">
    <location>
        <begin position="200"/>
        <end position="250"/>
    </location>
</feature>
<evidence type="ECO:0000313" key="3">
    <source>
        <dbReference type="Proteomes" id="UP000533476"/>
    </source>
</evidence>
<dbReference type="AlphaFoldDB" id="A0A7Y0L287"/>
<dbReference type="Proteomes" id="UP000533476">
    <property type="component" value="Unassembled WGS sequence"/>
</dbReference>
<keyword evidence="3" id="KW-1185">Reference proteome</keyword>
<dbReference type="Pfam" id="PF01471">
    <property type="entry name" value="PG_binding_1"/>
    <property type="match status" value="3"/>
</dbReference>
<dbReference type="SUPFAM" id="SSF47090">
    <property type="entry name" value="PGBD-like"/>
    <property type="match status" value="3"/>
</dbReference>
<sequence length="265" mass="29440">MAEFEDGLHYHSWGSRILYLQSPHIRGTDVKVFQTLFNLFLDHSAPPEGPMGSPIVVDGIFGPQTSHAVHEWQEYFGLPNDGVIGPITAATLGQYNSAYGGPRFGSRPIDHLGEFGGDVVVLQNRLNCYHYWAKVGEPADGYFGHKTRDAVKHFQHDMNALGIDRGVPVDGRVHGETFDALWAYTYLGGRGLFEGRNGIDTLWLQHFLKSRGFYSGALHGYFGSEVRHAVRHFQQSVGITPDGVVGPVTMFHIGKVFNKPASFWP</sequence>
<name>A0A7Y0L287_9FIRM</name>
<dbReference type="Gene3D" id="1.10.101.10">
    <property type="entry name" value="PGBD-like superfamily/PGBD"/>
    <property type="match status" value="3"/>
</dbReference>
<evidence type="ECO:0000259" key="1">
    <source>
        <dbReference type="Pfam" id="PF01471"/>
    </source>
</evidence>
<dbReference type="InterPro" id="IPR002477">
    <property type="entry name" value="Peptidoglycan-bd-like"/>
</dbReference>
<proteinExistence type="predicted"/>
<gene>
    <name evidence="2" type="ORF">HIJ39_06240</name>
</gene>
<accession>A0A7Y0L287</accession>
<reference evidence="2 3" key="1">
    <citation type="submission" date="2020-04" db="EMBL/GenBank/DDBJ databases">
        <authorList>
            <person name="Zhang R."/>
            <person name="Schippers A."/>
        </authorList>
    </citation>
    <scope>NUCLEOTIDE SEQUENCE [LARGE SCALE GENOMIC DNA]</scope>
    <source>
        <strain evidence="2 3">DSM 109850</strain>
    </source>
</reference>
<dbReference type="InterPro" id="IPR036365">
    <property type="entry name" value="PGBD-like_sf"/>
</dbReference>
<dbReference type="InterPro" id="IPR036366">
    <property type="entry name" value="PGBDSf"/>
</dbReference>
<organism evidence="2 3">
    <name type="scientific">Sulfobacillus harzensis</name>
    <dbReference type="NCBI Taxonomy" id="2729629"/>
    <lineage>
        <taxon>Bacteria</taxon>
        <taxon>Bacillati</taxon>
        <taxon>Bacillota</taxon>
        <taxon>Clostridia</taxon>
        <taxon>Eubacteriales</taxon>
        <taxon>Clostridiales Family XVII. Incertae Sedis</taxon>
        <taxon>Sulfobacillus</taxon>
    </lineage>
</organism>
<feature type="domain" description="Peptidoglycan binding-like" evidence="1">
    <location>
        <begin position="116"/>
        <end position="181"/>
    </location>
</feature>
<dbReference type="RefSeq" id="WP_169097822.1">
    <property type="nucleotide sequence ID" value="NZ_JABBVZ010000014.1"/>
</dbReference>